<sequence length="617" mass="67526">MKSDVVYTLRARAQDRAGNYSSIIDSITFTYDIDIPTVTISKPLNNVHYSTFKLSTPIAGTSGDSGVNPTGVSTVTVAIRDVDGGANVWFNGTSFVSAGGALWLGINGGTVSDWKYYSSTLTFTNDHRYEVHAKSQDNAGNTSIEQSVTFKYDVIKPTTTIKLPAPGYVTSLTLITGTADDDPMSSYNFESGLGTWTVTIAIKQTDTLWWDGDAFSGPDPVYFECQNDTNTTIWQYNTSGIGFLTSKSYRIISRATDLASNAEFGTLEVDIPSGVGITINFDNDQPTAKVTFPQGPMVSSYNVTAMTVIKGTSIDNTSGVKQVKIIFKRSGAAGGEEHVYWDGLYPGDFSSGIKRIIIPDNTGYLYLSSWTINCPELLSNRLFRVWVEVFDNAGNKLEISDSDITSNLAPSQRVDFRYDNDVPTTILTKPTPNTAVPYILTTVSGTALDGIGSAGIAEGMGKVRLWLNRSGGDYFNGITWQIGRVFLEPEDVTVIDETYKRYRWIKSIADWAWEDGYQYGAITRAEDLAGNIGAEVTNYFIIDFTTPTTKVIIPENNSWIKNISVLSGTADDSVENLRGYSESGRTYESNIKIVGVSLQRLSDNKWFSGTDFGPSEP</sequence>
<dbReference type="AlphaFoldDB" id="A0A2M7S4Y0"/>
<comment type="caution">
    <text evidence="2">The sequence shown here is derived from an EMBL/GenBank/DDBJ whole genome shotgun (WGS) entry which is preliminary data.</text>
</comment>
<organism evidence="2 3">
    <name type="scientific">Candidatus Desantisbacteria bacterium CG_4_10_14_0_8_um_filter_48_22</name>
    <dbReference type="NCBI Taxonomy" id="1974543"/>
    <lineage>
        <taxon>Bacteria</taxon>
        <taxon>Candidatus Desantisiibacteriota</taxon>
    </lineage>
</organism>
<evidence type="ECO:0000313" key="2">
    <source>
        <dbReference type="EMBL" id="PIZ14368.1"/>
    </source>
</evidence>
<evidence type="ECO:0000259" key="1">
    <source>
        <dbReference type="Pfam" id="PF12245"/>
    </source>
</evidence>
<proteinExistence type="predicted"/>
<dbReference type="EMBL" id="PFMR01000359">
    <property type="protein sequence ID" value="PIZ14368.1"/>
    <property type="molecule type" value="Genomic_DNA"/>
</dbReference>
<name>A0A2M7S4Y0_9BACT</name>
<gene>
    <name evidence="2" type="ORF">COY52_12865</name>
</gene>
<dbReference type="Pfam" id="PF12245">
    <property type="entry name" value="Big_3_2"/>
    <property type="match status" value="1"/>
</dbReference>
<dbReference type="Proteomes" id="UP000229307">
    <property type="component" value="Unassembled WGS sequence"/>
</dbReference>
<dbReference type="InterPro" id="IPR022038">
    <property type="entry name" value="Ig-like_bact"/>
</dbReference>
<accession>A0A2M7S4Y0</accession>
<protein>
    <recommendedName>
        <fullName evidence="1">Ig-like domain-containing protein</fullName>
    </recommendedName>
</protein>
<reference evidence="3" key="1">
    <citation type="submission" date="2017-09" db="EMBL/GenBank/DDBJ databases">
        <title>Depth-based differentiation of microbial function through sediment-hosted aquifers and enrichment of novel symbionts in the deep terrestrial subsurface.</title>
        <authorList>
            <person name="Probst A.J."/>
            <person name="Ladd B."/>
            <person name="Jarett J.K."/>
            <person name="Geller-Mcgrath D.E."/>
            <person name="Sieber C.M.K."/>
            <person name="Emerson J.B."/>
            <person name="Anantharaman K."/>
            <person name="Thomas B.C."/>
            <person name="Malmstrom R."/>
            <person name="Stieglmeier M."/>
            <person name="Klingl A."/>
            <person name="Woyke T."/>
            <person name="Ryan C.M."/>
            <person name="Banfield J.F."/>
        </authorList>
    </citation>
    <scope>NUCLEOTIDE SEQUENCE [LARGE SCALE GENOMIC DNA]</scope>
</reference>
<evidence type="ECO:0000313" key="3">
    <source>
        <dbReference type="Proteomes" id="UP000229307"/>
    </source>
</evidence>
<feature type="non-terminal residue" evidence="2">
    <location>
        <position position="617"/>
    </location>
</feature>
<feature type="domain" description="Ig-like" evidence="1">
    <location>
        <begin position="349"/>
        <end position="402"/>
    </location>
</feature>